<feature type="compositionally biased region" description="Low complexity" evidence="1">
    <location>
        <begin position="33"/>
        <end position="43"/>
    </location>
</feature>
<gene>
    <name evidence="2" type="ORF">SMTD_LOCUS539</name>
</gene>
<accession>A0A183NEK3</accession>
<reference evidence="2 3" key="1">
    <citation type="submission" date="2018-11" db="EMBL/GenBank/DDBJ databases">
        <authorList>
            <consortium name="Pathogen Informatics"/>
        </authorList>
    </citation>
    <scope>NUCLEOTIDE SEQUENCE [LARGE SCALE GENOMIC DNA]</scope>
    <source>
        <strain>Denwood</strain>
        <strain evidence="3">Zambia</strain>
    </source>
</reference>
<evidence type="ECO:0000313" key="2">
    <source>
        <dbReference type="EMBL" id="VDO71065.1"/>
    </source>
</evidence>
<dbReference type="AlphaFoldDB" id="A0A183NEK3"/>
<keyword evidence="3" id="KW-1185">Reference proteome</keyword>
<evidence type="ECO:0000256" key="1">
    <source>
        <dbReference type="SAM" id="MobiDB-lite"/>
    </source>
</evidence>
<protein>
    <submittedName>
        <fullName evidence="2">Uncharacterized protein</fullName>
    </submittedName>
</protein>
<dbReference type="Proteomes" id="UP000269396">
    <property type="component" value="Unassembled WGS sequence"/>
</dbReference>
<proteinExistence type="predicted"/>
<organism evidence="2 3">
    <name type="scientific">Schistosoma mattheei</name>
    <dbReference type="NCBI Taxonomy" id="31246"/>
    <lineage>
        <taxon>Eukaryota</taxon>
        <taxon>Metazoa</taxon>
        <taxon>Spiralia</taxon>
        <taxon>Lophotrochozoa</taxon>
        <taxon>Platyhelminthes</taxon>
        <taxon>Trematoda</taxon>
        <taxon>Digenea</taxon>
        <taxon>Strigeidida</taxon>
        <taxon>Schistosomatoidea</taxon>
        <taxon>Schistosomatidae</taxon>
        <taxon>Schistosoma</taxon>
    </lineage>
</organism>
<evidence type="ECO:0000313" key="3">
    <source>
        <dbReference type="Proteomes" id="UP000269396"/>
    </source>
</evidence>
<feature type="region of interest" description="Disordered" evidence="1">
    <location>
        <begin position="33"/>
        <end position="55"/>
    </location>
</feature>
<name>A0A183NEK3_9TREM</name>
<sequence length="55" mass="6139">MNIVIHVISELDNMNMNSHHNTFNILILNPKYSSSASSSSSSSNDYLNNNNICTH</sequence>
<dbReference type="EMBL" id="UZAL01000483">
    <property type="protein sequence ID" value="VDO71065.1"/>
    <property type="molecule type" value="Genomic_DNA"/>
</dbReference>
<feature type="compositionally biased region" description="Polar residues" evidence="1">
    <location>
        <begin position="44"/>
        <end position="55"/>
    </location>
</feature>